<proteinExistence type="predicted"/>
<dbReference type="STRING" id="1089455.MOPEL_011_00090"/>
<dbReference type="RefSeq" id="WP_009481325.1">
    <property type="nucleotide sequence ID" value="NZ_BAFE01000011.1"/>
</dbReference>
<evidence type="ECO:0000256" key="1">
    <source>
        <dbReference type="SAM" id="MobiDB-lite"/>
    </source>
</evidence>
<dbReference type="GO" id="GO:0051782">
    <property type="term" value="P:negative regulation of cell division"/>
    <property type="evidence" value="ECO:0007669"/>
    <property type="project" value="TreeGrafter"/>
</dbReference>
<dbReference type="InterPro" id="IPR027417">
    <property type="entry name" value="P-loop_NTPase"/>
</dbReference>
<protein>
    <recommendedName>
        <fullName evidence="4">AAA domain-containing protein</fullName>
    </recommendedName>
</protein>
<evidence type="ECO:0008006" key="4">
    <source>
        <dbReference type="Google" id="ProtNLM"/>
    </source>
</evidence>
<dbReference type="AlphaFoldDB" id="H5UNW9"/>
<dbReference type="eggNOG" id="COG0455">
    <property type="taxonomic scope" value="Bacteria"/>
</dbReference>
<accession>H5UNW9</accession>
<dbReference type="GO" id="GO:0016887">
    <property type="term" value="F:ATP hydrolysis activity"/>
    <property type="evidence" value="ECO:0007669"/>
    <property type="project" value="TreeGrafter"/>
</dbReference>
<keyword evidence="3" id="KW-1185">Reference proteome</keyword>
<dbReference type="Proteomes" id="UP000004367">
    <property type="component" value="Unassembled WGS sequence"/>
</dbReference>
<dbReference type="GO" id="GO:0005524">
    <property type="term" value="F:ATP binding"/>
    <property type="evidence" value="ECO:0007669"/>
    <property type="project" value="TreeGrafter"/>
</dbReference>
<sequence>MAAAYPPDAPRPATDLSTEGAPNATRHGTSPLGSARTGGSSVATGGTTRVGDTASKPRGATTGADPAHRTGTDVIGGSSGTGTATQAATETITDAARGAATGGTTARERTQVGRSDWTASMVKPRERRPRTGWRAAAYTWTGGRWNPGLSVKEQHERDREARIATQLRGRHVTAFFCLKGGISKTSTTAATSIALSDLRPDPVFAIDANPDAGDLAERLVGEKLSGISCLAREVDMVTSLDELSRYTATSGRLTLLPGEPNPTLGNSLSSTDFENVMRVVQRYYSFVQIDCGTGVTHPLMAGILRFADTVVIPAAWSITGAKRAAESIEWLEDNGFEDLARTSIVVLTAKDIVSKSVDKDAVTQHLWKAGDLIVVPADPHVADGALLEWDQLKPATQEAYLDIASAITARFGRHHRP</sequence>
<dbReference type="GO" id="GO:0009898">
    <property type="term" value="C:cytoplasmic side of plasma membrane"/>
    <property type="evidence" value="ECO:0007669"/>
    <property type="project" value="TreeGrafter"/>
</dbReference>
<dbReference type="SUPFAM" id="SSF52540">
    <property type="entry name" value="P-loop containing nucleoside triphosphate hydrolases"/>
    <property type="match status" value="1"/>
</dbReference>
<feature type="region of interest" description="Disordered" evidence="1">
    <location>
        <begin position="1"/>
        <end position="86"/>
    </location>
</feature>
<evidence type="ECO:0000313" key="3">
    <source>
        <dbReference type="Proteomes" id="UP000004367"/>
    </source>
</evidence>
<dbReference type="PANTHER" id="PTHR43384">
    <property type="entry name" value="SEPTUM SITE-DETERMINING PROTEIN MIND HOMOLOG, CHLOROPLASTIC-RELATED"/>
    <property type="match status" value="1"/>
</dbReference>
<dbReference type="EMBL" id="BAFE01000011">
    <property type="protein sequence ID" value="GAB47427.1"/>
    <property type="molecule type" value="Genomic_DNA"/>
</dbReference>
<dbReference type="PANTHER" id="PTHR43384:SF14">
    <property type="entry name" value="ESX-1 SECRETION-ASSOCIATED PROTEIN ESPI"/>
    <property type="match status" value="1"/>
</dbReference>
<comment type="caution">
    <text evidence="2">The sequence shown here is derived from an EMBL/GenBank/DDBJ whole genome shotgun (WGS) entry which is preliminary data.</text>
</comment>
<feature type="compositionally biased region" description="Low complexity" evidence="1">
    <location>
        <begin position="33"/>
        <end position="51"/>
    </location>
</feature>
<reference evidence="2 3" key="1">
    <citation type="submission" date="2012-02" db="EMBL/GenBank/DDBJ databases">
        <title>Whole genome shotgun sequence of Mobilicoccus pelagius NBRC 104925.</title>
        <authorList>
            <person name="Yoshida Y."/>
            <person name="Hosoyama A."/>
            <person name="Tsuchikane K."/>
            <person name="Katsumata H."/>
            <person name="Yamazaki S."/>
            <person name="Fujita N."/>
        </authorList>
    </citation>
    <scope>NUCLEOTIDE SEQUENCE [LARGE SCALE GENOMIC DNA]</scope>
    <source>
        <strain evidence="2 3">NBRC 104925</strain>
    </source>
</reference>
<gene>
    <name evidence="2" type="ORF">MOPEL_011_00090</name>
</gene>
<evidence type="ECO:0000313" key="2">
    <source>
        <dbReference type="EMBL" id="GAB47427.1"/>
    </source>
</evidence>
<dbReference type="Gene3D" id="3.40.50.300">
    <property type="entry name" value="P-loop containing nucleotide triphosphate hydrolases"/>
    <property type="match status" value="1"/>
</dbReference>
<name>H5UNW9_9MICO</name>
<organism evidence="2 3">
    <name type="scientific">Mobilicoccus pelagius NBRC 104925</name>
    <dbReference type="NCBI Taxonomy" id="1089455"/>
    <lineage>
        <taxon>Bacteria</taxon>
        <taxon>Bacillati</taxon>
        <taxon>Actinomycetota</taxon>
        <taxon>Actinomycetes</taxon>
        <taxon>Micrococcales</taxon>
        <taxon>Dermatophilaceae</taxon>
        <taxon>Mobilicoccus</taxon>
    </lineage>
</organism>
<dbReference type="GO" id="GO:0005829">
    <property type="term" value="C:cytosol"/>
    <property type="evidence" value="ECO:0007669"/>
    <property type="project" value="TreeGrafter"/>
</dbReference>
<dbReference type="InterPro" id="IPR050625">
    <property type="entry name" value="ParA/MinD_ATPase"/>
</dbReference>